<organism evidence="2 3">
    <name type="scientific">Archangium minus</name>
    <dbReference type="NCBI Taxonomy" id="83450"/>
    <lineage>
        <taxon>Bacteria</taxon>
        <taxon>Pseudomonadati</taxon>
        <taxon>Myxococcota</taxon>
        <taxon>Myxococcia</taxon>
        <taxon>Myxococcales</taxon>
        <taxon>Cystobacterineae</taxon>
        <taxon>Archangiaceae</taxon>
        <taxon>Archangium</taxon>
    </lineage>
</organism>
<feature type="compositionally biased region" description="Pro residues" evidence="1">
    <location>
        <begin position="130"/>
        <end position="146"/>
    </location>
</feature>
<dbReference type="EMBL" id="CP043494">
    <property type="protein sequence ID" value="WNG48619.1"/>
    <property type="molecule type" value="Genomic_DNA"/>
</dbReference>
<evidence type="ECO:0000313" key="3">
    <source>
        <dbReference type="Proteomes" id="UP001611383"/>
    </source>
</evidence>
<evidence type="ECO:0000256" key="1">
    <source>
        <dbReference type="SAM" id="MobiDB-lite"/>
    </source>
</evidence>
<protein>
    <recommendedName>
        <fullName evidence="4">Translation initiation factor 2</fullName>
    </recommendedName>
</protein>
<accession>A0ABY9WZS4</accession>
<name>A0ABY9WZS4_9BACT</name>
<evidence type="ECO:0008006" key="4">
    <source>
        <dbReference type="Google" id="ProtNLM"/>
    </source>
</evidence>
<evidence type="ECO:0000313" key="2">
    <source>
        <dbReference type="EMBL" id="WNG48619.1"/>
    </source>
</evidence>
<feature type="region of interest" description="Disordered" evidence="1">
    <location>
        <begin position="123"/>
        <end position="147"/>
    </location>
</feature>
<reference evidence="2 3" key="1">
    <citation type="submission" date="2019-08" db="EMBL/GenBank/DDBJ databases">
        <title>Archangium and Cystobacter genomes.</title>
        <authorList>
            <person name="Chen I.-C.K."/>
            <person name="Wielgoss S."/>
        </authorList>
    </citation>
    <scope>NUCLEOTIDE SEQUENCE [LARGE SCALE GENOMIC DNA]</scope>
    <source>
        <strain evidence="2 3">Cbm 6</strain>
    </source>
</reference>
<keyword evidence="3" id="KW-1185">Reference proteome</keyword>
<dbReference type="Proteomes" id="UP001611383">
    <property type="component" value="Chromosome"/>
</dbReference>
<proteinExistence type="predicted"/>
<sequence>MIAPQTARGVQPGPGRDVIRANQLMEAGLWLHLGGDNEGARNLFLRALSHDPTHRRAREWLAKSEAALVTAPRPRSVSPVAASVAPQPALEVSVVLLDEAEMASPGAEPRLITADVLDFLAEPESRPEAPRPVPPGPVAPRAPAPAPVRAVTPAPVAARAPAAAPAPVRAVAPVAARAPAAVPAPVRAPVPAPVAPRAPAPAPVRAVTPAPVAARAVTPAPVPVATLLQGVEELLSLGDVSSAMELLRKVEQMAPGHPLLTAARERCVRQQQAALEAKLGDLKRVPMLKLRMAELMKLSLDPRAGFLLSRIDGRLSFEALFSVSGMSRPDTIQVLARLLDQDIITIR</sequence>
<gene>
    <name evidence="2" type="ORF">F0U60_34290</name>
</gene>
<dbReference type="RefSeq" id="WP_395806265.1">
    <property type="nucleotide sequence ID" value="NZ_CP043494.1"/>
</dbReference>